<dbReference type="PANTHER" id="PTHR12634">
    <property type="entry name" value="SIT4 YEAST -ASSOCIATING PROTEIN-RELATED"/>
    <property type="match status" value="1"/>
</dbReference>
<organism evidence="3 4">
    <name type="scientific">Nicrophorus vespilloides</name>
    <name type="common">Boreal carrion beetle</name>
    <dbReference type="NCBI Taxonomy" id="110193"/>
    <lineage>
        <taxon>Eukaryota</taxon>
        <taxon>Metazoa</taxon>
        <taxon>Ecdysozoa</taxon>
        <taxon>Arthropoda</taxon>
        <taxon>Hexapoda</taxon>
        <taxon>Insecta</taxon>
        <taxon>Pterygota</taxon>
        <taxon>Neoptera</taxon>
        <taxon>Endopterygota</taxon>
        <taxon>Coleoptera</taxon>
        <taxon>Polyphaga</taxon>
        <taxon>Staphyliniformia</taxon>
        <taxon>Silphidae</taxon>
        <taxon>Nicrophorinae</taxon>
        <taxon>Nicrophorus</taxon>
    </lineage>
</organism>
<dbReference type="InterPro" id="IPR007587">
    <property type="entry name" value="SAPS"/>
</dbReference>
<evidence type="ECO:0000256" key="2">
    <source>
        <dbReference type="ARBA" id="ARBA00023306"/>
    </source>
</evidence>
<dbReference type="Pfam" id="PF04499">
    <property type="entry name" value="SAPS"/>
    <property type="match status" value="1"/>
</dbReference>
<dbReference type="PANTHER" id="PTHR12634:SF8">
    <property type="entry name" value="FIERY MOUNTAIN, ISOFORM D"/>
    <property type="match status" value="1"/>
</dbReference>
<reference evidence="4" key="1">
    <citation type="submission" date="2025-08" db="UniProtKB">
        <authorList>
            <consortium name="RefSeq"/>
        </authorList>
    </citation>
    <scope>IDENTIFICATION</scope>
    <source>
        <tissue evidence="4">Whole Larva</tissue>
    </source>
</reference>
<gene>
    <name evidence="4" type="primary">LOC108560561</name>
</gene>
<proteinExistence type="inferred from homology"/>
<dbReference type="GeneID" id="108560561"/>
<evidence type="ECO:0000256" key="1">
    <source>
        <dbReference type="ARBA" id="ARBA00006180"/>
    </source>
</evidence>
<sequence length="887" mass="102548">MSLQMNNNLITDTVVEILEMANLPPSQLDSFSLDSKDLTISMKELLKLYTKLIQIPSSNHNAMRRKLLYHLSFFKLQLLQFMTLDSFYKLIEGLLGFYCRLELEITSIDCERQEENTDNTEEWICRTSDRILTVLKTYLKNSEKHIFKLLLHVSRQNRNEYGCAVLRILYCQVLNIYPLHYLYTEALCRKYIILMKVIEHNTENFAANDQKMLTKCQFYTDHIMDLTFSVNNGKSLKFQNNVFSLVSTIQSLVHKESSSDNVICDVDVSPIDDVDDLPEKPITENVMSTDELVNLLDCGNQKSESIDKLLAMKAIRRKPNLLLKKIDPIVMNHLDNSTTTAKDKTRKVHFKIPTQLDIAINDHEKYKKQSNKKVQTPEKSNENSENLTIESILKDEDILSQCYDKNEAIIESLRNVQILKKLFLIVLSNKEPLDLFDTNKAYLILCAIVPLIRVFIVCKCELIQFLINFITQKTPLDPMLASRYSKIMTLLVVRSDDEDWYTYRRECNLVLDYIQCRKMINGLLFHVETAAIRDLLMVLMTQVYLKQRIIIFLNDHDLIQSLIKMLISKLGPARNDSVAQLLHEFGQIANRNRRTQQKRHRTDVLLSTLEQPSTIRLLLNTIFTKHRSESSLVGGMKVLIGLLKYEKSTISKYYYPKSYNTTESQMLPALKYLELRWIESTAHIVTERLSDFHEVLMHPPKKASIETTVGLLKVPMGNTRIQVVTLLAVLIKIGNNDTVTKLVSLGTMKVMLDLFFSYPLNNLYHIQVYACILASFQTYDSCTPNKTSLAMHLLVDCQLVEKINKFLLHIDPKSTKSRPGFLGWLVKIANVVADYCEMRNPLGKELRKKAPKSFKLLQQLKAGRLRDIVLIFMYPLMGDEFDDSHSD</sequence>
<keyword evidence="2" id="KW-0131">Cell cycle</keyword>
<evidence type="ECO:0000313" key="4">
    <source>
        <dbReference type="RefSeq" id="XP_017773655.1"/>
    </source>
</evidence>
<accession>A0ABM1MGF5</accession>
<name>A0ABM1MGF5_NICVS</name>
<keyword evidence="3" id="KW-1185">Reference proteome</keyword>
<protein>
    <submittedName>
        <fullName evidence="4">Serine/threonine-protein phosphatase 6 regulatory subunit 3-like</fullName>
    </submittedName>
</protein>
<comment type="similarity">
    <text evidence="1">Belongs to the SAPS family.</text>
</comment>
<evidence type="ECO:0000313" key="3">
    <source>
        <dbReference type="Proteomes" id="UP000695000"/>
    </source>
</evidence>
<dbReference type="Proteomes" id="UP000695000">
    <property type="component" value="Unplaced"/>
</dbReference>
<dbReference type="RefSeq" id="XP_017773655.1">
    <property type="nucleotide sequence ID" value="XM_017918166.1"/>
</dbReference>